<organism evidence="2 3">
    <name type="scientific">Roseobacter fucihabitans</name>
    <dbReference type="NCBI Taxonomy" id="1537242"/>
    <lineage>
        <taxon>Bacteria</taxon>
        <taxon>Pseudomonadati</taxon>
        <taxon>Pseudomonadota</taxon>
        <taxon>Alphaproteobacteria</taxon>
        <taxon>Rhodobacterales</taxon>
        <taxon>Roseobacteraceae</taxon>
        <taxon>Roseobacter</taxon>
    </lineage>
</organism>
<keyword evidence="1" id="KW-0812">Transmembrane</keyword>
<keyword evidence="1" id="KW-0472">Membrane</keyword>
<keyword evidence="1" id="KW-1133">Transmembrane helix</keyword>
<name>A0ABZ2BQ16_9RHOB</name>
<dbReference type="EMBL" id="CP143423">
    <property type="protein sequence ID" value="WVX48095.1"/>
    <property type="molecule type" value="Genomic_DNA"/>
</dbReference>
<sequence length="63" mass="6618">MSAPDTNIDRQTKRHWPAFLGIGVALFVGVLMGLMIAYVADANGPQVTTSSLTDIAPALFAKG</sequence>
<dbReference type="Proteomes" id="UP001318682">
    <property type="component" value="Chromosome"/>
</dbReference>
<gene>
    <name evidence="2" type="ORF">ROLI_011730</name>
</gene>
<evidence type="ECO:0000313" key="3">
    <source>
        <dbReference type="Proteomes" id="UP001318682"/>
    </source>
</evidence>
<evidence type="ECO:0000256" key="1">
    <source>
        <dbReference type="SAM" id="Phobius"/>
    </source>
</evidence>
<proteinExistence type="predicted"/>
<evidence type="ECO:0000313" key="2">
    <source>
        <dbReference type="EMBL" id="WVX48095.1"/>
    </source>
</evidence>
<protein>
    <submittedName>
        <fullName evidence="2">Uncharacterized protein</fullName>
    </submittedName>
</protein>
<accession>A0ABZ2BQ16</accession>
<reference evidence="3" key="1">
    <citation type="submission" date="2024-01" db="EMBL/GenBank/DDBJ databases">
        <title>Roseobacter fucihabitans sp. nov., isolated from the brown alga Fucus spiralis.</title>
        <authorList>
            <person name="Hahnke S."/>
            <person name="Berger M."/>
            <person name="Schlingloff A."/>
            <person name="Athale I."/>
            <person name="Neumann-Schaal M."/>
            <person name="Adenaya A."/>
            <person name="Poehlein A."/>
            <person name="Daniel R."/>
            <person name="Pertersen J."/>
            <person name="Brinkhoff T."/>
        </authorList>
    </citation>
    <scope>NUCLEOTIDE SEQUENCE [LARGE SCALE GENOMIC DNA]</scope>
    <source>
        <strain evidence="3">B14</strain>
    </source>
</reference>
<dbReference type="RefSeq" id="WP_187428721.1">
    <property type="nucleotide sequence ID" value="NZ_CP143423.1"/>
</dbReference>
<keyword evidence="3" id="KW-1185">Reference proteome</keyword>
<feature type="transmembrane region" description="Helical" evidence="1">
    <location>
        <begin position="18"/>
        <end position="40"/>
    </location>
</feature>